<gene>
    <name evidence="20" type="ORF">AAE3_LOCUS6967</name>
</gene>
<accession>A0A8S0XJR2</accession>
<evidence type="ECO:0000256" key="13">
    <source>
        <dbReference type="ARBA" id="ARBA00023125"/>
    </source>
</evidence>
<evidence type="ECO:0000256" key="18">
    <source>
        <dbReference type="SAM" id="MobiDB-lite"/>
    </source>
</evidence>
<dbReference type="SUPFAM" id="SSF53300">
    <property type="entry name" value="vWA-like"/>
    <property type="match status" value="1"/>
</dbReference>
<comment type="caution">
    <text evidence="20">The sequence shown here is derived from an EMBL/GenBank/DDBJ whole genome shotgun (WGS) entry which is preliminary data.</text>
</comment>
<dbReference type="AlphaFoldDB" id="A0A8S0XJR2"/>
<feature type="region of interest" description="Disordered" evidence="18">
    <location>
        <begin position="834"/>
        <end position="854"/>
    </location>
</feature>
<evidence type="ECO:0000256" key="2">
    <source>
        <dbReference type="ARBA" id="ARBA00004574"/>
    </source>
</evidence>
<keyword evidence="14" id="KW-0233">DNA recombination</keyword>
<dbReference type="Gene3D" id="3.40.50.410">
    <property type="entry name" value="von Willebrand factor, type A domain"/>
    <property type="match status" value="1"/>
</dbReference>
<dbReference type="GO" id="GO:0003684">
    <property type="term" value="F:damaged DNA binding"/>
    <property type="evidence" value="ECO:0007669"/>
    <property type="project" value="InterPro"/>
</dbReference>
<dbReference type="GO" id="GO:0016787">
    <property type="term" value="F:hydrolase activity"/>
    <property type="evidence" value="ECO:0007669"/>
    <property type="project" value="UniProtKB-KW"/>
</dbReference>
<dbReference type="EC" id="3.6.4.12" evidence="4"/>
<evidence type="ECO:0000256" key="1">
    <source>
        <dbReference type="ARBA" id="ARBA00004123"/>
    </source>
</evidence>
<evidence type="ECO:0000313" key="20">
    <source>
        <dbReference type="EMBL" id="CAA7264673.1"/>
    </source>
</evidence>
<dbReference type="Pfam" id="PF08785">
    <property type="entry name" value="Ku_PK_bind"/>
    <property type="match status" value="1"/>
</dbReference>
<dbReference type="PANTHER" id="PTHR12604:SF4">
    <property type="entry name" value="X-RAY REPAIR CROSS-COMPLEMENTING PROTEIN 5"/>
    <property type="match status" value="1"/>
</dbReference>
<dbReference type="GO" id="GO:0043564">
    <property type="term" value="C:Ku70:Ku80 complex"/>
    <property type="evidence" value="ECO:0007669"/>
    <property type="project" value="InterPro"/>
</dbReference>
<evidence type="ECO:0000313" key="21">
    <source>
        <dbReference type="Proteomes" id="UP000467700"/>
    </source>
</evidence>
<reference evidence="20 21" key="1">
    <citation type="submission" date="2020-01" db="EMBL/GenBank/DDBJ databases">
        <authorList>
            <person name="Gupta K D."/>
        </authorList>
    </citation>
    <scope>NUCLEOTIDE SEQUENCE [LARGE SCALE GENOMIC DNA]</scope>
</reference>
<keyword evidence="9" id="KW-0378">Hydrolase</keyword>
<dbReference type="GO" id="GO:0000723">
    <property type="term" value="P:telomere maintenance"/>
    <property type="evidence" value="ECO:0007669"/>
    <property type="project" value="InterPro"/>
</dbReference>
<dbReference type="GO" id="GO:0042162">
    <property type="term" value="F:telomeric DNA binding"/>
    <property type="evidence" value="ECO:0007669"/>
    <property type="project" value="InterPro"/>
</dbReference>
<keyword evidence="21" id="KW-1185">Reference proteome</keyword>
<dbReference type="SMART" id="SM00559">
    <property type="entry name" value="Ku78"/>
    <property type="match status" value="1"/>
</dbReference>
<evidence type="ECO:0000256" key="4">
    <source>
        <dbReference type="ARBA" id="ARBA00012551"/>
    </source>
</evidence>
<proteinExistence type="inferred from homology"/>
<dbReference type="GO" id="GO:0003678">
    <property type="term" value="F:DNA helicase activity"/>
    <property type="evidence" value="ECO:0007669"/>
    <property type="project" value="UniProtKB-EC"/>
</dbReference>
<feature type="compositionally biased region" description="Polar residues" evidence="18">
    <location>
        <begin position="655"/>
        <end position="676"/>
    </location>
</feature>
<evidence type="ECO:0000256" key="3">
    <source>
        <dbReference type="ARBA" id="ARBA00007726"/>
    </source>
</evidence>
<organism evidence="20 21">
    <name type="scientific">Cyclocybe aegerita</name>
    <name type="common">Black poplar mushroom</name>
    <name type="synonym">Agrocybe aegerita</name>
    <dbReference type="NCBI Taxonomy" id="1973307"/>
    <lineage>
        <taxon>Eukaryota</taxon>
        <taxon>Fungi</taxon>
        <taxon>Dikarya</taxon>
        <taxon>Basidiomycota</taxon>
        <taxon>Agaricomycotina</taxon>
        <taxon>Agaricomycetes</taxon>
        <taxon>Agaricomycetidae</taxon>
        <taxon>Agaricales</taxon>
        <taxon>Agaricineae</taxon>
        <taxon>Bolbitiaceae</taxon>
        <taxon>Cyclocybe</taxon>
    </lineage>
</organism>
<sequence length="854" mass="95450">MPAERAGYTVTMFLIDVSRSMGTVRTVDREDPDGSAREIEMTNLAYALQYVKLKIQEMIFNGRKTDQCGVILFGSEDTRNIVNAANGGYENVYEYIPIGQPNAGTIAKIDALEPSTTTGDPIDALIVGVETQARYLANKKTWTRKIAIITDGESPIEVEDWEATVAKMDSLSISLIIVGVDFDDEFLDYTEEGKSNIKAANETFYRTLTSSMADGRGVVGNCEYALQDVSRPEVKQVRSTLMATVLRIGDVNARPGEAIELSIKTSKCTALVRPKSWKKFALRESNKDKMDVDEEEEAELSGKIAYASLKMKTDCYINLNAIKEDEDGDIEMKKEYDDESLLDPQPDQGDKPKTDTLERVEKEELVRGFKYGTTYAPCPDGQFPKLPTRKGIDICGFFPQENFRRELAMGEIQYIWADPSSPQQQVALSSIVKAMQGGFEICDEKTKEKKETRSLLAIARWVTKDGMDPKMGILWPNSFDNVDCLLWCPMPFADDVRKYTFASLDRLVNKKGEVLTEHPYLPTDEQMEAMDSLVDAMDLMDAGEKDEEGNRLPWFSTPEAFNPAVHRIKQAMFHCAVFNDITSNPVPPPHPDLLVFFEPPKRAVKRAKKALQECKDIFKVKEVPKRVGKAKKDGHAHAQDEDDNLLLLDRKQPLDKTQSQMSIVEDSSISSPNKSKQPLADDGSETEEEDEELLLDKNTTMSEHRKDGPLPTPARSVSPHVDPGRAPGRIIGNAYPLKDFRKNIAQGDVVTKAVEDLSAVILEIVMKPFASRRKDEMLECMGVLRQTCLEEDEIDAWNSFVHEIKGKCLSKPGNPSFWEAVKQAGRELSLIGKQEARKQGGDSVVTENGADETS</sequence>
<evidence type="ECO:0000256" key="14">
    <source>
        <dbReference type="ARBA" id="ARBA00023172"/>
    </source>
</evidence>
<evidence type="ECO:0000256" key="5">
    <source>
        <dbReference type="ARBA" id="ARBA00021792"/>
    </source>
</evidence>
<dbReference type="GO" id="GO:0006303">
    <property type="term" value="P:double-strand break repair via nonhomologous end joining"/>
    <property type="evidence" value="ECO:0007669"/>
    <property type="project" value="InterPro"/>
</dbReference>
<dbReference type="FunFam" id="1.10.1600.10:FF:000002">
    <property type="entry name" value="X-ray repair cross-complementing protein 5"/>
    <property type="match status" value="1"/>
</dbReference>
<dbReference type="InterPro" id="IPR002035">
    <property type="entry name" value="VWF_A"/>
</dbReference>
<keyword evidence="7" id="KW-0547">Nucleotide-binding</keyword>
<dbReference type="InterPro" id="IPR014893">
    <property type="entry name" value="Ku_PK_bind"/>
</dbReference>
<feature type="region of interest" description="Disordered" evidence="18">
    <location>
        <begin position="625"/>
        <end position="729"/>
    </location>
</feature>
<evidence type="ECO:0000256" key="7">
    <source>
        <dbReference type="ARBA" id="ARBA00022741"/>
    </source>
</evidence>
<keyword evidence="12" id="KW-0779">Telomere</keyword>
<evidence type="ECO:0000256" key="12">
    <source>
        <dbReference type="ARBA" id="ARBA00022895"/>
    </source>
</evidence>
<dbReference type="GO" id="GO:0000781">
    <property type="term" value="C:chromosome, telomeric region"/>
    <property type="evidence" value="ECO:0007669"/>
    <property type="project" value="UniProtKB-SubCell"/>
</dbReference>
<evidence type="ECO:0000256" key="9">
    <source>
        <dbReference type="ARBA" id="ARBA00022801"/>
    </source>
</evidence>
<evidence type="ECO:0000256" key="8">
    <source>
        <dbReference type="ARBA" id="ARBA00022763"/>
    </source>
</evidence>
<dbReference type="Gene3D" id="1.10.1600.10">
    <property type="match status" value="1"/>
</dbReference>
<keyword evidence="16" id="KW-0539">Nucleus</keyword>
<dbReference type="Proteomes" id="UP000467700">
    <property type="component" value="Unassembled WGS sequence"/>
</dbReference>
<dbReference type="InterPro" id="IPR024193">
    <property type="entry name" value="Ku80"/>
</dbReference>
<keyword evidence="13" id="KW-0238">DNA-binding</keyword>
<dbReference type="Gene3D" id="2.40.290.10">
    <property type="match status" value="1"/>
</dbReference>
<dbReference type="Gene3D" id="1.25.40.240">
    <property type="entry name" value="Ku, C-terminal domain"/>
    <property type="match status" value="1"/>
</dbReference>
<dbReference type="InterPro" id="IPR036465">
    <property type="entry name" value="vWFA_dom_sf"/>
</dbReference>
<keyword evidence="15" id="KW-0234">DNA repair</keyword>
<evidence type="ECO:0000259" key="19">
    <source>
        <dbReference type="PROSITE" id="PS50234"/>
    </source>
</evidence>
<dbReference type="CDD" id="cd00873">
    <property type="entry name" value="KU80"/>
    <property type="match status" value="1"/>
</dbReference>
<dbReference type="InterPro" id="IPR036494">
    <property type="entry name" value="Ku_C_sf"/>
</dbReference>
<dbReference type="SUPFAM" id="SSF101420">
    <property type="entry name" value="C-terminal domain of Ku80"/>
    <property type="match status" value="1"/>
</dbReference>
<keyword evidence="8" id="KW-0227">DNA damage</keyword>
<keyword evidence="6" id="KW-0158">Chromosome</keyword>
<feature type="compositionally biased region" description="Acidic residues" evidence="18">
    <location>
        <begin position="682"/>
        <end position="693"/>
    </location>
</feature>
<feature type="compositionally biased region" description="Basic and acidic residues" evidence="18">
    <location>
        <begin position="625"/>
        <end position="639"/>
    </location>
</feature>
<dbReference type="PANTHER" id="PTHR12604">
    <property type="entry name" value="KU AUTOANTIGEN DNA HELICASE"/>
    <property type="match status" value="1"/>
</dbReference>
<protein>
    <recommendedName>
        <fullName evidence="5">ATP-dependent DNA helicase II subunit 2</fullName>
        <ecNumber evidence="4">3.6.4.12</ecNumber>
    </recommendedName>
    <alternativeName>
        <fullName evidence="17">ATP-dependent DNA helicase II subunit Ku80</fullName>
    </alternativeName>
</protein>
<dbReference type="InterPro" id="IPR006164">
    <property type="entry name" value="DNA_bd_Ku70/Ku80"/>
</dbReference>
<dbReference type="GO" id="GO:0005524">
    <property type="term" value="F:ATP binding"/>
    <property type="evidence" value="ECO:0007669"/>
    <property type="project" value="UniProtKB-KW"/>
</dbReference>
<evidence type="ECO:0000256" key="17">
    <source>
        <dbReference type="ARBA" id="ARBA00031847"/>
    </source>
</evidence>
<keyword evidence="11" id="KW-0067">ATP-binding</keyword>
<name>A0A8S0XJR2_CYCAE</name>
<feature type="domain" description="VWFA" evidence="19">
    <location>
        <begin position="10"/>
        <end position="241"/>
    </location>
</feature>
<dbReference type="PROSITE" id="PS50234">
    <property type="entry name" value="VWFA"/>
    <property type="match status" value="1"/>
</dbReference>
<dbReference type="GO" id="GO:0003690">
    <property type="term" value="F:double-stranded DNA binding"/>
    <property type="evidence" value="ECO:0007669"/>
    <property type="project" value="TreeGrafter"/>
</dbReference>
<dbReference type="EMBL" id="CACVBS010000046">
    <property type="protein sequence ID" value="CAA7264673.1"/>
    <property type="molecule type" value="Genomic_DNA"/>
</dbReference>
<dbReference type="InterPro" id="IPR005161">
    <property type="entry name" value="Ku_N"/>
</dbReference>
<evidence type="ECO:0000256" key="11">
    <source>
        <dbReference type="ARBA" id="ARBA00022840"/>
    </source>
</evidence>
<comment type="similarity">
    <text evidence="3">Belongs to the ku80 family.</text>
</comment>
<dbReference type="Pfam" id="PF03731">
    <property type="entry name" value="Ku_N"/>
    <property type="match status" value="1"/>
</dbReference>
<dbReference type="OrthoDB" id="30826at2759"/>
<evidence type="ECO:0000256" key="6">
    <source>
        <dbReference type="ARBA" id="ARBA00022454"/>
    </source>
</evidence>
<evidence type="ECO:0000256" key="16">
    <source>
        <dbReference type="ARBA" id="ARBA00023242"/>
    </source>
</evidence>
<dbReference type="Pfam" id="PF02735">
    <property type="entry name" value="Ku"/>
    <property type="match status" value="1"/>
</dbReference>
<comment type="subcellular location">
    <subcellularLocation>
        <location evidence="2">Chromosome</location>
        <location evidence="2">Telomere</location>
    </subcellularLocation>
    <subcellularLocation>
        <location evidence="1">Nucleus</location>
    </subcellularLocation>
</comment>
<dbReference type="InterPro" id="IPR016194">
    <property type="entry name" value="SPOC-like_C_dom_sf"/>
</dbReference>
<evidence type="ECO:0000256" key="10">
    <source>
        <dbReference type="ARBA" id="ARBA00022806"/>
    </source>
</evidence>
<keyword evidence="10" id="KW-0347">Helicase</keyword>
<evidence type="ECO:0000256" key="15">
    <source>
        <dbReference type="ARBA" id="ARBA00023204"/>
    </source>
</evidence>
<dbReference type="GO" id="GO:0006310">
    <property type="term" value="P:DNA recombination"/>
    <property type="evidence" value="ECO:0007669"/>
    <property type="project" value="UniProtKB-KW"/>
</dbReference>
<dbReference type="SUPFAM" id="SSF100939">
    <property type="entry name" value="SPOC domain-like"/>
    <property type="match status" value="1"/>
</dbReference>